<evidence type="ECO:0000256" key="5">
    <source>
        <dbReference type="ARBA" id="ARBA00012684"/>
    </source>
</evidence>
<dbReference type="Gene3D" id="1.20.910.10">
    <property type="entry name" value="Heme oxygenase-like"/>
    <property type="match status" value="1"/>
</dbReference>
<dbReference type="Pfam" id="PF03070">
    <property type="entry name" value="TENA_THI-4"/>
    <property type="match status" value="1"/>
</dbReference>
<dbReference type="SUPFAM" id="SSF48613">
    <property type="entry name" value="Heme oxygenase-like"/>
    <property type="match status" value="1"/>
</dbReference>
<evidence type="ECO:0000256" key="6">
    <source>
        <dbReference type="ARBA" id="ARBA00013647"/>
    </source>
</evidence>
<name>A0A9D2M450_9FIRM</name>
<comment type="similarity">
    <text evidence="3">Belongs to the TenA family.</text>
</comment>
<sequence>MKTTERLLNAANEIWQAYHEHPFVLGIQNGTLDKEKFRFYITQDYLYLEEYAKVFAIGVAKAKSLETAKLFSKYIAVMNGELDVHSGYLGKFAVTQEEIAAARRSLDNLSYTSYMLRVAYEEGEAEILAAILSCAYSYEVIAKKMVQQRPDCVNDPFYGTWIQGYSSDAYSAGNVVLLDTLNRLTEHFTEGQLEHLTDIFVACSRYELSFWEMSWHQAL</sequence>
<dbReference type="GO" id="GO:0005829">
    <property type="term" value="C:cytosol"/>
    <property type="evidence" value="ECO:0007669"/>
    <property type="project" value="TreeGrafter"/>
</dbReference>
<evidence type="ECO:0000256" key="4">
    <source>
        <dbReference type="ARBA" id="ARBA00011881"/>
    </source>
</evidence>
<reference evidence="10" key="1">
    <citation type="journal article" date="2021" name="PeerJ">
        <title>Extensive microbial diversity within the chicken gut microbiome revealed by metagenomics and culture.</title>
        <authorList>
            <person name="Gilroy R."/>
            <person name="Ravi A."/>
            <person name="Getino M."/>
            <person name="Pursley I."/>
            <person name="Horton D.L."/>
            <person name="Alikhan N.F."/>
            <person name="Baker D."/>
            <person name="Gharbi K."/>
            <person name="Hall N."/>
            <person name="Watson M."/>
            <person name="Adriaenssens E.M."/>
            <person name="Foster-Nyarko E."/>
            <person name="Jarju S."/>
            <person name="Secka A."/>
            <person name="Antonio M."/>
            <person name="Oren A."/>
            <person name="Chaudhuri R.R."/>
            <person name="La Ragione R."/>
            <person name="Hildebrand F."/>
            <person name="Pallen M.J."/>
        </authorList>
    </citation>
    <scope>NUCLEOTIDE SEQUENCE</scope>
    <source>
        <strain evidence="10">ChiBcec8-14828</strain>
    </source>
</reference>
<comment type="catalytic activity">
    <reaction evidence="8">
        <text>thiamine + H2O = 5-(2-hydroxyethyl)-4-methylthiazole + 4-amino-5-hydroxymethyl-2-methylpyrimidine + H(+)</text>
        <dbReference type="Rhea" id="RHEA:17509"/>
        <dbReference type="ChEBI" id="CHEBI:15377"/>
        <dbReference type="ChEBI" id="CHEBI:15378"/>
        <dbReference type="ChEBI" id="CHEBI:16892"/>
        <dbReference type="ChEBI" id="CHEBI:17957"/>
        <dbReference type="ChEBI" id="CHEBI:18385"/>
        <dbReference type="EC" id="3.5.99.2"/>
    </reaction>
</comment>
<dbReference type="GO" id="GO:0050334">
    <property type="term" value="F:thiaminase activity"/>
    <property type="evidence" value="ECO:0007669"/>
    <property type="project" value="UniProtKB-EC"/>
</dbReference>
<evidence type="ECO:0000256" key="8">
    <source>
        <dbReference type="ARBA" id="ARBA00048337"/>
    </source>
</evidence>
<dbReference type="Proteomes" id="UP000824209">
    <property type="component" value="Unassembled WGS sequence"/>
</dbReference>
<reference evidence="10" key="2">
    <citation type="submission" date="2021-04" db="EMBL/GenBank/DDBJ databases">
        <authorList>
            <person name="Gilroy R."/>
        </authorList>
    </citation>
    <scope>NUCLEOTIDE SEQUENCE</scope>
    <source>
        <strain evidence="10">ChiBcec8-14828</strain>
    </source>
</reference>
<dbReference type="InterPro" id="IPR004305">
    <property type="entry name" value="Thiaminase-2/PQQC"/>
</dbReference>
<evidence type="ECO:0000256" key="7">
    <source>
        <dbReference type="ARBA" id="ARBA00022977"/>
    </source>
</evidence>
<evidence type="ECO:0000313" key="10">
    <source>
        <dbReference type="EMBL" id="HJB40525.1"/>
    </source>
</evidence>
<dbReference type="EMBL" id="DWYA01000079">
    <property type="protein sequence ID" value="HJB40525.1"/>
    <property type="molecule type" value="Genomic_DNA"/>
</dbReference>
<evidence type="ECO:0000313" key="11">
    <source>
        <dbReference type="Proteomes" id="UP000824209"/>
    </source>
</evidence>
<dbReference type="InterPro" id="IPR050967">
    <property type="entry name" value="Thiamine_Salvage_TenA"/>
</dbReference>
<evidence type="ECO:0000256" key="1">
    <source>
        <dbReference type="ARBA" id="ARBA00001881"/>
    </source>
</evidence>
<dbReference type="PANTHER" id="PTHR43198:SF2">
    <property type="entry name" value="SI:CH1073-67J19.1-RELATED"/>
    <property type="match status" value="1"/>
</dbReference>
<evidence type="ECO:0000256" key="3">
    <source>
        <dbReference type="ARBA" id="ARBA00010264"/>
    </source>
</evidence>
<dbReference type="CDD" id="cd19361">
    <property type="entry name" value="TenA_C_HP1287-like"/>
    <property type="match status" value="1"/>
</dbReference>
<keyword evidence="7" id="KW-0784">Thiamine biosynthesis</keyword>
<comment type="pathway">
    <text evidence="2">Cofactor biosynthesis; thiamine diphosphate biosynthesis.</text>
</comment>
<evidence type="ECO:0000256" key="2">
    <source>
        <dbReference type="ARBA" id="ARBA00004948"/>
    </source>
</evidence>
<dbReference type="GO" id="GO:0009228">
    <property type="term" value="P:thiamine biosynthetic process"/>
    <property type="evidence" value="ECO:0007669"/>
    <property type="project" value="UniProtKB-KW"/>
</dbReference>
<comment type="subunit">
    <text evidence="4">Homotetramer.</text>
</comment>
<organism evidence="10 11">
    <name type="scientific">Candidatus Ruthenibacterium avium</name>
    <dbReference type="NCBI Taxonomy" id="2838751"/>
    <lineage>
        <taxon>Bacteria</taxon>
        <taxon>Bacillati</taxon>
        <taxon>Bacillota</taxon>
        <taxon>Clostridia</taxon>
        <taxon>Eubacteriales</taxon>
        <taxon>Oscillospiraceae</taxon>
        <taxon>Ruthenibacterium</taxon>
    </lineage>
</organism>
<dbReference type="EC" id="3.5.99.2" evidence="5"/>
<gene>
    <name evidence="10" type="primary">tenA</name>
    <name evidence="10" type="ORF">H9943_09040</name>
</gene>
<evidence type="ECO:0000259" key="9">
    <source>
        <dbReference type="Pfam" id="PF03070"/>
    </source>
</evidence>
<dbReference type="NCBIfam" id="TIGR04306">
    <property type="entry name" value="salvage_TenA"/>
    <property type="match status" value="1"/>
</dbReference>
<dbReference type="AlphaFoldDB" id="A0A9D2M450"/>
<protein>
    <recommendedName>
        <fullName evidence="6">Aminopyrimidine aminohydrolase</fullName>
        <ecNumber evidence="5">3.5.99.2</ecNumber>
    </recommendedName>
</protein>
<feature type="domain" description="Thiaminase-2/PQQC" evidence="9">
    <location>
        <begin position="10"/>
        <end position="216"/>
    </location>
</feature>
<proteinExistence type="inferred from homology"/>
<comment type="catalytic activity">
    <reaction evidence="1">
        <text>4-amino-5-aminomethyl-2-methylpyrimidine + H2O = 4-amino-5-hydroxymethyl-2-methylpyrimidine + NH4(+)</text>
        <dbReference type="Rhea" id="RHEA:31799"/>
        <dbReference type="ChEBI" id="CHEBI:15377"/>
        <dbReference type="ChEBI" id="CHEBI:16892"/>
        <dbReference type="ChEBI" id="CHEBI:28938"/>
        <dbReference type="ChEBI" id="CHEBI:63416"/>
        <dbReference type="EC" id="3.5.99.2"/>
    </reaction>
</comment>
<dbReference type="InterPro" id="IPR016084">
    <property type="entry name" value="Haem_Oase-like_multi-hlx"/>
</dbReference>
<comment type="caution">
    <text evidence="10">The sequence shown here is derived from an EMBL/GenBank/DDBJ whole genome shotgun (WGS) entry which is preliminary data.</text>
</comment>
<dbReference type="PANTHER" id="PTHR43198">
    <property type="entry name" value="BIFUNCTIONAL TH2 PROTEIN"/>
    <property type="match status" value="1"/>
</dbReference>
<dbReference type="InterPro" id="IPR027574">
    <property type="entry name" value="Thiaminase_II"/>
</dbReference>
<accession>A0A9D2M450</accession>